<keyword evidence="2" id="KW-1133">Transmembrane helix</keyword>
<accession>A0A9W7F5S4</accession>
<feature type="compositionally biased region" description="Basic and acidic residues" evidence="1">
    <location>
        <begin position="1"/>
        <end position="12"/>
    </location>
</feature>
<sequence>MRSFLSKERSGEDWMSTLGINPMGSRPSSPTDGPKGHDVDAGLFNSVAGGSCDDTRDGITTKYNKGALYDMNAKAMIEGELQRPGGRTEKVRGEAKARVSAATTICILLGVCTAGSWLGQGHAARE</sequence>
<feature type="transmembrane region" description="Helical" evidence="2">
    <location>
        <begin position="99"/>
        <end position="118"/>
    </location>
</feature>
<keyword evidence="2" id="KW-0812">Transmembrane</keyword>
<keyword evidence="2" id="KW-0472">Membrane</keyword>
<comment type="caution">
    <text evidence="3">The sequence shown here is derived from an EMBL/GenBank/DDBJ whole genome shotgun (WGS) entry which is preliminary data.</text>
</comment>
<name>A0A9W7F5S4_9STRA</name>
<dbReference type="AlphaFoldDB" id="A0A9W7F5S4"/>
<reference evidence="3" key="1">
    <citation type="submission" date="2022-07" db="EMBL/GenBank/DDBJ databases">
        <title>Genome analysis of Parmales, a sister group of diatoms, reveals the evolutionary specialization of diatoms from phago-mixotrophs to photoautotrophs.</title>
        <authorList>
            <person name="Ban H."/>
            <person name="Sato S."/>
            <person name="Yoshikawa S."/>
            <person name="Kazumasa Y."/>
            <person name="Nakamura Y."/>
            <person name="Ichinomiya M."/>
            <person name="Saitoh K."/>
            <person name="Sato N."/>
            <person name="Blanc-Mathieu R."/>
            <person name="Endo H."/>
            <person name="Kuwata A."/>
            <person name="Ogata H."/>
        </authorList>
    </citation>
    <scope>NUCLEOTIDE SEQUENCE</scope>
</reference>
<proteinExistence type="predicted"/>
<gene>
    <name evidence="3" type="ORF">TrRE_jg10328</name>
</gene>
<evidence type="ECO:0000313" key="4">
    <source>
        <dbReference type="Proteomes" id="UP001165082"/>
    </source>
</evidence>
<feature type="non-terminal residue" evidence="3">
    <location>
        <position position="126"/>
    </location>
</feature>
<evidence type="ECO:0000256" key="1">
    <source>
        <dbReference type="SAM" id="MobiDB-lite"/>
    </source>
</evidence>
<keyword evidence="4" id="KW-1185">Reference proteome</keyword>
<organism evidence="3 4">
    <name type="scientific">Triparma retinervis</name>
    <dbReference type="NCBI Taxonomy" id="2557542"/>
    <lineage>
        <taxon>Eukaryota</taxon>
        <taxon>Sar</taxon>
        <taxon>Stramenopiles</taxon>
        <taxon>Ochrophyta</taxon>
        <taxon>Bolidophyceae</taxon>
        <taxon>Parmales</taxon>
        <taxon>Triparmaceae</taxon>
        <taxon>Triparma</taxon>
    </lineage>
</organism>
<dbReference type="Proteomes" id="UP001165082">
    <property type="component" value="Unassembled WGS sequence"/>
</dbReference>
<evidence type="ECO:0000256" key="2">
    <source>
        <dbReference type="SAM" id="Phobius"/>
    </source>
</evidence>
<protein>
    <submittedName>
        <fullName evidence="3">Uncharacterized protein</fullName>
    </submittedName>
</protein>
<evidence type="ECO:0000313" key="3">
    <source>
        <dbReference type="EMBL" id="GMI04344.1"/>
    </source>
</evidence>
<dbReference type="EMBL" id="BRXZ01000072">
    <property type="protein sequence ID" value="GMI04344.1"/>
    <property type="molecule type" value="Genomic_DNA"/>
</dbReference>
<feature type="region of interest" description="Disordered" evidence="1">
    <location>
        <begin position="1"/>
        <end position="40"/>
    </location>
</feature>